<dbReference type="AlphaFoldDB" id="A0A6J6BBC2"/>
<reference evidence="1" key="1">
    <citation type="submission" date="2020-05" db="EMBL/GenBank/DDBJ databases">
        <authorList>
            <person name="Chiriac C."/>
            <person name="Salcher M."/>
            <person name="Ghai R."/>
            <person name="Kavagutti S V."/>
        </authorList>
    </citation>
    <scope>NUCLEOTIDE SEQUENCE</scope>
</reference>
<accession>A0A6J6BBC2</accession>
<protein>
    <submittedName>
        <fullName evidence="1">Unannotated protein</fullName>
    </submittedName>
</protein>
<proteinExistence type="predicted"/>
<dbReference type="EMBL" id="CAEZSC010000043">
    <property type="protein sequence ID" value="CAB4536450.1"/>
    <property type="molecule type" value="Genomic_DNA"/>
</dbReference>
<organism evidence="1">
    <name type="scientific">freshwater metagenome</name>
    <dbReference type="NCBI Taxonomy" id="449393"/>
    <lineage>
        <taxon>unclassified sequences</taxon>
        <taxon>metagenomes</taxon>
        <taxon>ecological metagenomes</taxon>
    </lineage>
</organism>
<name>A0A6J6BBC2_9ZZZZ</name>
<gene>
    <name evidence="1" type="ORF">UFOPK1380_00786</name>
</gene>
<evidence type="ECO:0000313" key="1">
    <source>
        <dbReference type="EMBL" id="CAB4536450.1"/>
    </source>
</evidence>
<sequence>MRSSISARSAINNSLAGIFARNASTTLLRPATASALARVSNRDSGLRPPVRGALVVRFGAASASRRFLPGRISYLFLYFLEEERSR</sequence>